<evidence type="ECO:0000313" key="2">
    <source>
        <dbReference type="EMBL" id="TFE89244.1"/>
    </source>
</evidence>
<evidence type="ECO:0000313" key="3">
    <source>
        <dbReference type="Proteomes" id="UP000298246"/>
    </source>
</evidence>
<accession>A0A4Y8Q569</accession>
<dbReference type="InterPro" id="IPR036237">
    <property type="entry name" value="Xyl_isomerase-like_sf"/>
</dbReference>
<protein>
    <recommendedName>
        <fullName evidence="1">Xylose isomerase-like TIM barrel domain-containing protein</fullName>
    </recommendedName>
</protein>
<organism evidence="2 3">
    <name type="scientific">Paenibacillus athensensis</name>
    <dbReference type="NCBI Taxonomy" id="1967502"/>
    <lineage>
        <taxon>Bacteria</taxon>
        <taxon>Bacillati</taxon>
        <taxon>Bacillota</taxon>
        <taxon>Bacilli</taxon>
        <taxon>Bacillales</taxon>
        <taxon>Paenibacillaceae</taxon>
        <taxon>Paenibacillus</taxon>
    </lineage>
</organism>
<dbReference type="EMBL" id="MYFO01000007">
    <property type="protein sequence ID" value="TFE89244.1"/>
    <property type="molecule type" value="Genomic_DNA"/>
</dbReference>
<dbReference type="OrthoDB" id="9815124at2"/>
<dbReference type="Pfam" id="PF01261">
    <property type="entry name" value="AP_endonuc_2"/>
    <property type="match status" value="1"/>
</dbReference>
<dbReference type="InterPro" id="IPR050312">
    <property type="entry name" value="IolE/XylAMocC-like"/>
</dbReference>
<feature type="domain" description="Xylose isomerase-like TIM barrel" evidence="1">
    <location>
        <begin position="21"/>
        <end position="271"/>
    </location>
</feature>
<gene>
    <name evidence="2" type="ORF">B5M42_07205</name>
</gene>
<dbReference type="Proteomes" id="UP000298246">
    <property type="component" value="Unassembled WGS sequence"/>
</dbReference>
<proteinExistence type="predicted"/>
<dbReference type="InterPro" id="IPR013022">
    <property type="entry name" value="Xyl_isomerase-like_TIM-brl"/>
</dbReference>
<comment type="caution">
    <text evidence="2">The sequence shown here is derived from an EMBL/GenBank/DDBJ whole genome shotgun (WGS) entry which is preliminary data.</text>
</comment>
<dbReference type="PANTHER" id="PTHR12110">
    <property type="entry name" value="HYDROXYPYRUVATE ISOMERASE"/>
    <property type="match status" value="1"/>
</dbReference>
<dbReference type="Gene3D" id="3.20.20.150">
    <property type="entry name" value="Divalent-metal-dependent TIM barrel enzymes"/>
    <property type="match status" value="1"/>
</dbReference>
<dbReference type="SUPFAM" id="SSF51658">
    <property type="entry name" value="Xylose isomerase-like"/>
    <property type="match status" value="1"/>
</dbReference>
<dbReference type="AlphaFoldDB" id="A0A4Y8Q569"/>
<evidence type="ECO:0000259" key="1">
    <source>
        <dbReference type="Pfam" id="PF01261"/>
    </source>
</evidence>
<reference evidence="2 3" key="1">
    <citation type="submission" date="2017-03" db="EMBL/GenBank/DDBJ databases">
        <title>Isolation of Levoglucosan Utilizing Bacteria.</title>
        <authorList>
            <person name="Arya A.S."/>
        </authorList>
    </citation>
    <scope>NUCLEOTIDE SEQUENCE [LARGE SCALE GENOMIC DNA]</scope>
    <source>
        <strain evidence="2 3">MEC069</strain>
    </source>
</reference>
<sequence length="282" mass="31973">MKWTMTTVSFRYHLLSYTELLELAAQSGFQGIELWEPHLLRHEAEIYRQAAEPAAGALPVHVLSAYLNGTDFTISADKWARDLGVKLNHCRKLGVPVLRLFTGTMSSAEADEQTWRRWLERLGQSETLAQEYGVQIAFETHPGTLLDRAEAVDRFVQAIASNRWRQIGLNFDVFHVWEFGVPLECLQRWFPHVKHVHLKNAMNVTEQFAMANVYHPMGVYSDLAPLAEGVVDVEPVVALLQERGYDGAVTLEWFGLPSVRHFREEIGFLNEQLVKKGGATAS</sequence>
<name>A0A4Y8Q569_9BACL</name>
<dbReference type="RefSeq" id="WP_134751239.1">
    <property type="nucleotide sequence ID" value="NZ_MYFO02000005.1"/>
</dbReference>
<keyword evidence="3" id="KW-1185">Reference proteome</keyword>